<name>A0A327QRY2_9BACT</name>
<protein>
    <submittedName>
        <fullName evidence="1">Uncharacterized protein</fullName>
    </submittedName>
</protein>
<dbReference type="AlphaFoldDB" id="A0A327QRY2"/>
<evidence type="ECO:0000313" key="1">
    <source>
        <dbReference type="EMBL" id="RAJ06718.1"/>
    </source>
</evidence>
<reference evidence="1 2" key="1">
    <citation type="submission" date="2018-06" db="EMBL/GenBank/DDBJ databases">
        <title>Genomic Encyclopedia of Archaeal and Bacterial Type Strains, Phase II (KMG-II): from individual species to whole genera.</title>
        <authorList>
            <person name="Goeker M."/>
        </authorList>
    </citation>
    <scope>NUCLEOTIDE SEQUENCE [LARGE SCALE GENOMIC DNA]</scope>
    <source>
        <strain evidence="1 2">DSM 23857</strain>
    </source>
</reference>
<gene>
    <name evidence="1" type="ORF">LX64_01845</name>
</gene>
<accession>A0A327QRY2</accession>
<dbReference type="OrthoDB" id="954326at2"/>
<dbReference type="Proteomes" id="UP000249547">
    <property type="component" value="Unassembled WGS sequence"/>
</dbReference>
<dbReference type="EMBL" id="QLLL01000003">
    <property type="protein sequence ID" value="RAJ06718.1"/>
    <property type="molecule type" value="Genomic_DNA"/>
</dbReference>
<sequence>MSKIISVFVILGLLILIFKSYNDSNDLLQNYILTEGTVLSFTIAAKGSSNTVKYEYKVDGIFYEGYNAYPEISRSQGSIIVGKKFPVAFLKKDNKISHILISTKDFRNFSIPFPDSLLWIKNIEIK</sequence>
<evidence type="ECO:0000313" key="2">
    <source>
        <dbReference type="Proteomes" id="UP000249547"/>
    </source>
</evidence>
<organism evidence="1 2">
    <name type="scientific">Chitinophaga skermanii</name>
    <dbReference type="NCBI Taxonomy" id="331697"/>
    <lineage>
        <taxon>Bacteria</taxon>
        <taxon>Pseudomonadati</taxon>
        <taxon>Bacteroidota</taxon>
        <taxon>Chitinophagia</taxon>
        <taxon>Chitinophagales</taxon>
        <taxon>Chitinophagaceae</taxon>
        <taxon>Chitinophaga</taxon>
    </lineage>
</organism>
<proteinExistence type="predicted"/>
<comment type="caution">
    <text evidence="1">The sequence shown here is derived from an EMBL/GenBank/DDBJ whole genome shotgun (WGS) entry which is preliminary data.</text>
</comment>
<dbReference type="RefSeq" id="WP_148707258.1">
    <property type="nucleotide sequence ID" value="NZ_QLLL01000003.1"/>
</dbReference>
<keyword evidence="2" id="KW-1185">Reference proteome</keyword>